<dbReference type="AlphaFoldDB" id="A0A1Q9YJU9"/>
<dbReference type="Gene3D" id="3.30.565.10">
    <property type="entry name" value="Histidine kinase-like ATPase, C-terminal domain"/>
    <property type="match status" value="1"/>
</dbReference>
<dbReference type="EMBL" id="MPJZ01000056">
    <property type="protein sequence ID" value="OLU44810.1"/>
    <property type="molecule type" value="Genomic_DNA"/>
</dbReference>
<accession>A0A1Q9YJU9</accession>
<organism evidence="3 4">
    <name type="scientific">Faecalibaculum rodentium</name>
    <dbReference type="NCBI Taxonomy" id="1702221"/>
    <lineage>
        <taxon>Bacteria</taxon>
        <taxon>Bacillati</taxon>
        <taxon>Bacillota</taxon>
        <taxon>Erysipelotrichia</taxon>
        <taxon>Erysipelotrichales</taxon>
        <taxon>Erysipelotrichaceae</taxon>
        <taxon>Faecalibaculum</taxon>
    </lineage>
</organism>
<evidence type="ECO:0000259" key="2">
    <source>
        <dbReference type="Pfam" id="PF14501"/>
    </source>
</evidence>
<evidence type="ECO:0000256" key="1">
    <source>
        <dbReference type="SAM" id="Phobius"/>
    </source>
</evidence>
<dbReference type="Proteomes" id="UP000186758">
    <property type="component" value="Unassembled WGS sequence"/>
</dbReference>
<dbReference type="InterPro" id="IPR036890">
    <property type="entry name" value="HATPase_C_sf"/>
</dbReference>
<dbReference type="SUPFAM" id="SSF55874">
    <property type="entry name" value="ATPase domain of HSP90 chaperone/DNA topoisomerase II/histidine kinase"/>
    <property type="match status" value="1"/>
</dbReference>
<evidence type="ECO:0000313" key="3">
    <source>
        <dbReference type="EMBL" id="OLU44810.1"/>
    </source>
</evidence>
<keyword evidence="1" id="KW-0812">Transmembrane</keyword>
<feature type="domain" description="Sensor histidine kinase NatK-like C-terminal" evidence="2">
    <location>
        <begin position="149"/>
        <end position="239"/>
    </location>
</feature>
<keyword evidence="1" id="KW-0472">Membrane</keyword>
<proteinExistence type="predicted"/>
<keyword evidence="1" id="KW-1133">Transmembrane helix</keyword>
<comment type="caution">
    <text evidence="3">The sequence shown here is derived from an EMBL/GenBank/DDBJ whole genome shotgun (WGS) entry which is preliminary data.</text>
</comment>
<sequence>MTLFFLSELLMLAASAILVHRQAQAQPVILALFVLCLFLGLALVRSMMTGLQRNAARQAQEKLRDMEIEQLAALVGARQDVDSLRSTLTASCRIPEDLEEEIPSLYVSRCANPVVDAILFRKSREMKEQNIRCRLRASLPEKLDLDPAILLSLFSNLLDNAAQAAVQCPIHCRYVVLEAILHRNCLICTCENSVTEKAALTPGVSSRGTPGHGHGLQILEDLCRSHGGQLSGSVAEGRCRLQATLWIGDRS</sequence>
<feature type="transmembrane region" description="Helical" evidence="1">
    <location>
        <begin position="26"/>
        <end position="44"/>
    </location>
</feature>
<dbReference type="Pfam" id="PF14501">
    <property type="entry name" value="HATPase_c_5"/>
    <property type="match status" value="1"/>
</dbReference>
<dbReference type="InterPro" id="IPR032834">
    <property type="entry name" value="NatK-like_C"/>
</dbReference>
<gene>
    <name evidence="3" type="ORF">BO223_07010</name>
</gene>
<evidence type="ECO:0000313" key="4">
    <source>
        <dbReference type="Proteomes" id="UP000186758"/>
    </source>
</evidence>
<reference evidence="3 4" key="1">
    <citation type="submission" date="2016-11" db="EMBL/GenBank/DDBJ databases">
        <title>Description of two novel members of the family Erysipelotrichaceae: Ileibacterium lipovorans gen. nov., sp. nov. and Dubosiella newyorkensis, gen. nov., sp. nov.</title>
        <authorList>
            <person name="Cox L.M."/>
            <person name="Sohn J."/>
            <person name="Tyrrell K.L."/>
            <person name="Citron D.M."/>
            <person name="Lawson P.A."/>
            <person name="Patel N.B."/>
            <person name="Iizumi T."/>
            <person name="Perez-Perez G.I."/>
            <person name="Goldstein E.J."/>
            <person name="Blaser M.J."/>
        </authorList>
    </citation>
    <scope>NUCLEOTIDE SEQUENCE [LARGE SCALE GENOMIC DNA]</scope>
    <source>
        <strain evidence="3 4">NYU-BL-K8</strain>
    </source>
</reference>
<protein>
    <recommendedName>
        <fullName evidence="2">Sensor histidine kinase NatK-like C-terminal domain-containing protein</fullName>
    </recommendedName>
</protein>
<name>A0A1Q9YJU9_9FIRM</name>